<dbReference type="InterPro" id="IPR020846">
    <property type="entry name" value="MFS_dom"/>
</dbReference>
<dbReference type="GO" id="GO:0022857">
    <property type="term" value="F:transmembrane transporter activity"/>
    <property type="evidence" value="ECO:0007669"/>
    <property type="project" value="InterPro"/>
</dbReference>
<keyword evidence="5 7" id="KW-1133">Transmembrane helix</keyword>
<feature type="transmembrane region" description="Helical" evidence="7">
    <location>
        <begin position="38"/>
        <end position="59"/>
    </location>
</feature>
<evidence type="ECO:0000256" key="3">
    <source>
        <dbReference type="ARBA" id="ARBA00022448"/>
    </source>
</evidence>
<dbReference type="AlphaFoldDB" id="A0AA37SS95"/>
<feature type="domain" description="Major facilitator superfamily (MFS) profile" evidence="8">
    <location>
        <begin position="1"/>
        <end position="105"/>
    </location>
</feature>
<keyword evidence="3" id="KW-0813">Transport</keyword>
<dbReference type="Pfam" id="PF00083">
    <property type="entry name" value="Sugar_tr"/>
    <property type="match status" value="1"/>
</dbReference>
<keyword evidence="4 7" id="KW-0812">Transmembrane</keyword>
<dbReference type="InterPro" id="IPR036259">
    <property type="entry name" value="MFS_trans_sf"/>
</dbReference>
<organism evidence="9 10">
    <name type="scientific">Portibacter lacus</name>
    <dbReference type="NCBI Taxonomy" id="1099794"/>
    <lineage>
        <taxon>Bacteria</taxon>
        <taxon>Pseudomonadati</taxon>
        <taxon>Bacteroidota</taxon>
        <taxon>Saprospiria</taxon>
        <taxon>Saprospirales</taxon>
        <taxon>Haliscomenobacteraceae</taxon>
        <taxon>Portibacter</taxon>
    </lineage>
</organism>
<evidence type="ECO:0000313" key="10">
    <source>
        <dbReference type="Proteomes" id="UP001156666"/>
    </source>
</evidence>
<evidence type="ECO:0000259" key="8">
    <source>
        <dbReference type="PROSITE" id="PS50850"/>
    </source>
</evidence>
<feature type="transmembrane region" description="Helical" evidence="7">
    <location>
        <begin position="65"/>
        <end position="89"/>
    </location>
</feature>
<evidence type="ECO:0000256" key="5">
    <source>
        <dbReference type="ARBA" id="ARBA00022989"/>
    </source>
</evidence>
<comment type="similarity">
    <text evidence="2">Belongs to the major facilitator superfamily. Sugar transporter (TC 2.A.1.1) family.</text>
</comment>
<reference evidence="9" key="2">
    <citation type="submission" date="2023-01" db="EMBL/GenBank/DDBJ databases">
        <title>Draft genome sequence of Portibacter lacus strain NBRC 108769.</title>
        <authorList>
            <person name="Sun Q."/>
            <person name="Mori K."/>
        </authorList>
    </citation>
    <scope>NUCLEOTIDE SEQUENCE</scope>
    <source>
        <strain evidence="9">NBRC 108769</strain>
    </source>
</reference>
<dbReference type="EMBL" id="BSOH01000014">
    <property type="protein sequence ID" value="GLR17886.1"/>
    <property type="molecule type" value="Genomic_DNA"/>
</dbReference>
<accession>A0AA37SS95</accession>
<keyword evidence="6 7" id="KW-0472">Membrane</keyword>
<dbReference type="PANTHER" id="PTHR48023:SF4">
    <property type="entry name" value="D-XYLOSE-PROTON SYMPORTER-LIKE 2"/>
    <property type="match status" value="1"/>
</dbReference>
<dbReference type="Gene3D" id="1.20.1250.20">
    <property type="entry name" value="MFS general substrate transporter like domains"/>
    <property type="match status" value="1"/>
</dbReference>
<sequence length="105" mass="12021">MEEKFNYKYVLFLACVSALGGFLFIAMRFVDTLGRRKLMIFGALGLSIVYALISSAYYFEFKGLQILFLVVVSIGIYSMSLAPITWVVLSEIFPNRVRGLRFRDK</sequence>
<evidence type="ECO:0000256" key="4">
    <source>
        <dbReference type="ARBA" id="ARBA00022692"/>
    </source>
</evidence>
<dbReference type="Proteomes" id="UP001156666">
    <property type="component" value="Unassembled WGS sequence"/>
</dbReference>
<evidence type="ECO:0000313" key="9">
    <source>
        <dbReference type="EMBL" id="GLR17886.1"/>
    </source>
</evidence>
<dbReference type="PROSITE" id="PS50850">
    <property type="entry name" value="MFS"/>
    <property type="match status" value="1"/>
</dbReference>
<dbReference type="RefSeq" id="WP_235291565.1">
    <property type="nucleotide sequence ID" value="NZ_BSOH01000014.1"/>
</dbReference>
<comment type="subcellular location">
    <subcellularLocation>
        <location evidence="1">Membrane</location>
    </subcellularLocation>
</comment>
<dbReference type="GO" id="GO:0016020">
    <property type="term" value="C:membrane"/>
    <property type="evidence" value="ECO:0007669"/>
    <property type="project" value="UniProtKB-SubCell"/>
</dbReference>
<dbReference type="InterPro" id="IPR005828">
    <property type="entry name" value="MFS_sugar_transport-like"/>
</dbReference>
<evidence type="ECO:0000256" key="2">
    <source>
        <dbReference type="ARBA" id="ARBA00010992"/>
    </source>
</evidence>
<dbReference type="SUPFAM" id="SSF103473">
    <property type="entry name" value="MFS general substrate transporter"/>
    <property type="match status" value="1"/>
</dbReference>
<evidence type="ECO:0000256" key="6">
    <source>
        <dbReference type="ARBA" id="ARBA00023136"/>
    </source>
</evidence>
<protein>
    <recommendedName>
        <fullName evidence="8">Major facilitator superfamily (MFS) profile domain-containing protein</fullName>
    </recommendedName>
</protein>
<gene>
    <name evidence="9" type="ORF">GCM10007940_25010</name>
</gene>
<evidence type="ECO:0000256" key="1">
    <source>
        <dbReference type="ARBA" id="ARBA00004370"/>
    </source>
</evidence>
<dbReference type="InterPro" id="IPR050820">
    <property type="entry name" value="MFS_Sugar_Transporter"/>
</dbReference>
<reference evidence="9" key="1">
    <citation type="journal article" date="2014" name="Int. J. Syst. Evol. Microbiol.">
        <title>Complete genome sequence of Corynebacterium casei LMG S-19264T (=DSM 44701T), isolated from a smear-ripened cheese.</title>
        <authorList>
            <consortium name="US DOE Joint Genome Institute (JGI-PGF)"/>
            <person name="Walter F."/>
            <person name="Albersmeier A."/>
            <person name="Kalinowski J."/>
            <person name="Ruckert C."/>
        </authorList>
    </citation>
    <scope>NUCLEOTIDE SEQUENCE</scope>
    <source>
        <strain evidence="9">NBRC 108769</strain>
    </source>
</reference>
<keyword evidence="10" id="KW-1185">Reference proteome</keyword>
<feature type="transmembrane region" description="Helical" evidence="7">
    <location>
        <begin position="6"/>
        <end position="26"/>
    </location>
</feature>
<name>A0AA37SS95_9BACT</name>
<evidence type="ECO:0000256" key="7">
    <source>
        <dbReference type="SAM" id="Phobius"/>
    </source>
</evidence>
<dbReference type="PANTHER" id="PTHR48023">
    <property type="entry name" value="D-XYLOSE-PROTON SYMPORTER-LIKE 2"/>
    <property type="match status" value="1"/>
</dbReference>
<dbReference type="GO" id="GO:1904659">
    <property type="term" value="P:D-glucose transmembrane transport"/>
    <property type="evidence" value="ECO:0007669"/>
    <property type="project" value="TreeGrafter"/>
</dbReference>
<comment type="caution">
    <text evidence="9">The sequence shown here is derived from an EMBL/GenBank/DDBJ whole genome shotgun (WGS) entry which is preliminary data.</text>
</comment>
<proteinExistence type="inferred from homology"/>